<organism evidence="4 5">
    <name type="scientific">Polycladospora coralii</name>
    <dbReference type="NCBI Taxonomy" id="2771432"/>
    <lineage>
        <taxon>Bacteria</taxon>
        <taxon>Bacillati</taxon>
        <taxon>Bacillota</taxon>
        <taxon>Bacilli</taxon>
        <taxon>Bacillales</taxon>
        <taxon>Thermoactinomycetaceae</taxon>
        <taxon>Polycladospora</taxon>
    </lineage>
</organism>
<feature type="domain" description="VWFA" evidence="3">
    <location>
        <begin position="153"/>
        <end position="339"/>
    </location>
</feature>
<accession>A0A926NC09</accession>
<dbReference type="SMART" id="SM00327">
    <property type="entry name" value="VWA"/>
    <property type="match status" value="1"/>
</dbReference>
<evidence type="ECO:0000256" key="1">
    <source>
        <dbReference type="SAM" id="MobiDB-lite"/>
    </source>
</evidence>
<evidence type="ECO:0000313" key="5">
    <source>
        <dbReference type="Proteomes" id="UP000661691"/>
    </source>
</evidence>
<dbReference type="RefSeq" id="WP_191142782.1">
    <property type="nucleotide sequence ID" value="NZ_JACXAH010000038.1"/>
</dbReference>
<evidence type="ECO:0000313" key="4">
    <source>
        <dbReference type="EMBL" id="MBD1373792.1"/>
    </source>
</evidence>
<dbReference type="InterPro" id="IPR002035">
    <property type="entry name" value="VWF_A"/>
</dbReference>
<dbReference type="AlphaFoldDB" id="A0A926NC09"/>
<reference evidence="4" key="1">
    <citation type="submission" date="2020-09" db="EMBL/GenBank/DDBJ databases">
        <title>A novel bacterium of genus Hazenella, isolated from South China Sea.</title>
        <authorList>
            <person name="Huang H."/>
            <person name="Mo K."/>
            <person name="Hu Y."/>
        </authorList>
    </citation>
    <scope>NUCLEOTIDE SEQUENCE</scope>
    <source>
        <strain evidence="4">IB182357</strain>
    </source>
</reference>
<dbReference type="EMBL" id="JACXAH010000038">
    <property type="protein sequence ID" value="MBD1373792.1"/>
    <property type="molecule type" value="Genomic_DNA"/>
</dbReference>
<keyword evidence="5" id="KW-1185">Reference proteome</keyword>
<dbReference type="SUPFAM" id="SSF53300">
    <property type="entry name" value="vWA-like"/>
    <property type="match status" value="1"/>
</dbReference>
<dbReference type="PROSITE" id="PS50234">
    <property type="entry name" value="VWFA"/>
    <property type="match status" value="1"/>
</dbReference>
<protein>
    <submittedName>
        <fullName evidence="4">VWA domain-containing protein</fullName>
    </submittedName>
</protein>
<dbReference type="Gene3D" id="3.40.50.410">
    <property type="entry name" value="von Willebrand factor, type A domain"/>
    <property type="match status" value="1"/>
</dbReference>
<sequence>MRLLNVLFIFSLIFLSGCSSLVNQLEGLKQEQEEKQTKNDTTNKEENKGTEKKEERPENYLMPEKKNLKWFLREPAGTYAGKKLDKQKVIAELSKTSLDAKEEDNYKNIIQLVGQDYTVYADFIDQFDATAPVHTKVPTISRTSGKIVPGKMNVEILLDASGSMNEKIDGKTKMELAKQSIQQFLSQMPDNIHASLRIYGNKGSNRDADKQVSCESTEVMYPLSKYNESNFKTALSSVNPVGWTPLAKAIEQAKVDLASQTDAENIVYVVSDGIETCGGDPVKAASSLHYSDIGAIVNIIGFDIDDAGQAALKKVAKAGEGSYSTVESKEQLEDYFQSEKDKLNHAWDFWYEYNYDKVDNWYDTEYEKVDNAYDEMWQMADDEYDLMYEVCDETPGCGREVKSWLYDRSKLIKSYAYDHTSAFKSELYDATSAAKSKYYDMKKEAKKKINN</sequence>
<feature type="chain" id="PRO_5038713148" evidence="2">
    <location>
        <begin position="22"/>
        <end position="451"/>
    </location>
</feature>
<dbReference type="InterPro" id="IPR036465">
    <property type="entry name" value="vWFA_dom_sf"/>
</dbReference>
<gene>
    <name evidence="4" type="ORF">IC620_15720</name>
</gene>
<keyword evidence="2" id="KW-0732">Signal</keyword>
<evidence type="ECO:0000259" key="3">
    <source>
        <dbReference type="PROSITE" id="PS50234"/>
    </source>
</evidence>
<dbReference type="Proteomes" id="UP000661691">
    <property type="component" value="Unassembled WGS sequence"/>
</dbReference>
<dbReference type="Pfam" id="PF00092">
    <property type="entry name" value="VWA"/>
    <property type="match status" value="1"/>
</dbReference>
<name>A0A926NC09_9BACL</name>
<evidence type="ECO:0000256" key="2">
    <source>
        <dbReference type="SAM" id="SignalP"/>
    </source>
</evidence>
<feature type="signal peptide" evidence="2">
    <location>
        <begin position="1"/>
        <end position="21"/>
    </location>
</feature>
<dbReference type="PROSITE" id="PS51257">
    <property type="entry name" value="PROKAR_LIPOPROTEIN"/>
    <property type="match status" value="1"/>
</dbReference>
<proteinExistence type="predicted"/>
<comment type="caution">
    <text evidence="4">The sequence shown here is derived from an EMBL/GenBank/DDBJ whole genome shotgun (WGS) entry which is preliminary data.</text>
</comment>
<feature type="region of interest" description="Disordered" evidence="1">
    <location>
        <begin position="30"/>
        <end position="59"/>
    </location>
</feature>